<sequence length="196" mass="21310">MGNRGPGRTPLDWTTRLKIAAGAARGIAYMHNSCKALKLVHGNIKSTNILLDKSGNARVSDFGLSLFASSANYAPRSSGYRAPEATSDVDCGGGPGNGYDGPVDLPRWVQSVVREEWTAEVFDLELMRYKDIEEEMVGLLQIALACTTPSPDQRPRMGHVVKMIEEIRGELSPCHDTFDYVSDSPCLSEDTCGVSQ</sequence>
<evidence type="ECO:0000313" key="4">
    <source>
        <dbReference type="Proteomes" id="UP001162972"/>
    </source>
</evidence>
<evidence type="ECO:0000256" key="1">
    <source>
        <dbReference type="SAM" id="MobiDB-lite"/>
    </source>
</evidence>
<dbReference type="Pfam" id="PF00069">
    <property type="entry name" value="Pkinase"/>
    <property type="match status" value="1"/>
</dbReference>
<dbReference type="EMBL" id="JAPFFJ010000003">
    <property type="protein sequence ID" value="KAJ6431816.1"/>
    <property type="molecule type" value="Genomic_DNA"/>
</dbReference>
<dbReference type="Gene3D" id="1.10.510.10">
    <property type="entry name" value="Transferase(Phosphotransferase) domain 1"/>
    <property type="match status" value="1"/>
</dbReference>
<dbReference type="PANTHER" id="PTHR48010">
    <property type="entry name" value="OS05G0588300 PROTEIN"/>
    <property type="match status" value="1"/>
</dbReference>
<dbReference type="PANTHER" id="PTHR48010:SF90">
    <property type="entry name" value="OS07G0574100 PROTEIN"/>
    <property type="match status" value="1"/>
</dbReference>
<name>A0AAD6PJA0_9ROSI</name>
<dbReference type="GO" id="GO:0005524">
    <property type="term" value="F:ATP binding"/>
    <property type="evidence" value="ECO:0007669"/>
    <property type="project" value="InterPro"/>
</dbReference>
<keyword evidence="4" id="KW-1185">Reference proteome</keyword>
<dbReference type="InterPro" id="IPR050994">
    <property type="entry name" value="At_inactive_RLKs"/>
</dbReference>
<evidence type="ECO:0000313" key="3">
    <source>
        <dbReference type="EMBL" id="KAJ6431816.1"/>
    </source>
</evidence>
<reference evidence="3 4" key="1">
    <citation type="journal article" date="2023" name="Int. J. Mol. Sci.">
        <title>De Novo Assembly and Annotation of 11 Diverse Shrub Willow (Salix) Genomes Reveals Novel Gene Organization in Sex-Linked Regions.</title>
        <authorList>
            <person name="Hyden B."/>
            <person name="Feng K."/>
            <person name="Yates T.B."/>
            <person name="Jawdy S."/>
            <person name="Cereghino C."/>
            <person name="Smart L.B."/>
            <person name="Muchero W."/>
        </authorList>
    </citation>
    <scope>NUCLEOTIDE SEQUENCE [LARGE SCALE GENOMIC DNA]</scope>
    <source>
        <tissue evidence="3">Shoot tip</tissue>
    </source>
</reference>
<feature type="region of interest" description="Disordered" evidence="1">
    <location>
        <begin position="76"/>
        <end position="96"/>
    </location>
</feature>
<dbReference type="Proteomes" id="UP001162972">
    <property type="component" value="Chromosome 10"/>
</dbReference>
<dbReference type="SUPFAM" id="SSF56112">
    <property type="entry name" value="Protein kinase-like (PK-like)"/>
    <property type="match status" value="1"/>
</dbReference>
<dbReference type="InterPro" id="IPR011009">
    <property type="entry name" value="Kinase-like_dom_sf"/>
</dbReference>
<dbReference type="InterPro" id="IPR000719">
    <property type="entry name" value="Prot_kinase_dom"/>
</dbReference>
<dbReference type="AlphaFoldDB" id="A0AAD6PJA0"/>
<protein>
    <recommendedName>
        <fullName evidence="2">Protein kinase domain-containing protein</fullName>
    </recommendedName>
</protein>
<proteinExistence type="predicted"/>
<feature type="domain" description="Protein kinase" evidence="2">
    <location>
        <begin position="1"/>
        <end position="196"/>
    </location>
</feature>
<comment type="caution">
    <text evidence="3">The sequence shown here is derived from an EMBL/GenBank/DDBJ whole genome shotgun (WGS) entry which is preliminary data.</text>
</comment>
<accession>A0AAD6PJA0</accession>
<gene>
    <name evidence="3" type="ORF">OIU84_019151</name>
</gene>
<evidence type="ECO:0000259" key="2">
    <source>
        <dbReference type="PROSITE" id="PS50011"/>
    </source>
</evidence>
<dbReference type="GO" id="GO:0004672">
    <property type="term" value="F:protein kinase activity"/>
    <property type="evidence" value="ECO:0007669"/>
    <property type="project" value="InterPro"/>
</dbReference>
<dbReference type="PROSITE" id="PS50011">
    <property type="entry name" value="PROTEIN_KINASE_DOM"/>
    <property type="match status" value="1"/>
</dbReference>
<organism evidence="3 4">
    <name type="scientific">Salix udensis</name>
    <dbReference type="NCBI Taxonomy" id="889485"/>
    <lineage>
        <taxon>Eukaryota</taxon>
        <taxon>Viridiplantae</taxon>
        <taxon>Streptophyta</taxon>
        <taxon>Embryophyta</taxon>
        <taxon>Tracheophyta</taxon>
        <taxon>Spermatophyta</taxon>
        <taxon>Magnoliopsida</taxon>
        <taxon>eudicotyledons</taxon>
        <taxon>Gunneridae</taxon>
        <taxon>Pentapetalae</taxon>
        <taxon>rosids</taxon>
        <taxon>fabids</taxon>
        <taxon>Malpighiales</taxon>
        <taxon>Salicaceae</taxon>
        <taxon>Saliceae</taxon>
        <taxon>Salix</taxon>
    </lineage>
</organism>